<proteinExistence type="predicted"/>
<dbReference type="Proteomes" id="UP001281003">
    <property type="component" value="Unassembled WGS sequence"/>
</dbReference>
<gene>
    <name evidence="2" type="ORF">B0T20DRAFT_484084</name>
</gene>
<keyword evidence="3" id="KW-1185">Reference proteome</keyword>
<comment type="caution">
    <text evidence="2">The sequence shown here is derived from an EMBL/GenBank/DDBJ whole genome shotgun (WGS) entry which is preliminary data.</text>
</comment>
<name>A0AAE0NVN1_SORBR</name>
<feature type="chain" id="PRO_5042261604" evidence="1">
    <location>
        <begin position="22"/>
        <end position="117"/>
    </location>
</feature>
<keyword evidence="1" id="KW-0732">Signal</keyword>
<evidence type="ECO:0000313" key="2">
    <source>
        <dbReference type="EMBL" id="KAK3388511.1"/>
    </source>
</evidence>
<accession>A0AAE0NVN1</accession>
<feature type="signal peptide" evidence="1">
    <location>
        <begin position="1"/>
        <end position="21"/>
    </location>
</feature>
<evidence type="ECO:0000313" key="3">
    <source>
        <dbReference type="Proteomes" id="UP001281003"/>
    </source>
</evidence>
<reference evidence="2" key="2">
    <citation type="submission" date="2023-07" db="EMBL/GenBank/DDBJ databases">
        <authorList>
            <consortium name="Lawrence Berkeley National Laboratory"/>
            <person name="Haridas S."/>
            <person name="Hensen N."/>
            <person name="Bonometti L."/>
            <person name="Westerberg I."/>
            <person name="Brannstrom I.O."/>
            <person name="Guillou S."/>
            <person name="Cros-Aarteil S."/>
            <person name="Calhoun S."/>
            <person name="Kuo A."/>
            <person name="Mondo S."/>
            <person name="Pangilinan J."/>
            <person name="Riley R."/>
            <person name="LaButti K."/>
            <person name="Andreopoulos B."/>
            <person name="Lipzen A."/>
            <person name="Chen C."/>
            <person name="Yanf M."/>
            <person name="Daum C."/>
            <person name="Ng V."/>
            <person name="Clum A."/>
            <person name="Steindorff A."/>
            <person name="Ohm R."/>
            <person name="Martin F."/>
            <person name="Silar P."/>
            <person name="Natvig D."/>
            <person name="Lalanne C."/>
            <person name="Gautier V."/>
            <person name="Ament-velasquez S.L."/>
            <person name="Kruys A."/>
            <person name="Hutchinson M.I."/>
            <person name="Powell A.J."/>
            <person name="Barry K."/>
            <person name="Miller A.N."/>
            <person name="Grigoriev I.V."/>
            <person name="Debuchy R."/>
            <person name="Gladieux P."/>
            <person name="Thoren M.H."/>
            <person name="Johannesson H."/>
        </authorList>
    </citation>
    <scope>NUCLEOTIDE SEQUENCE</scope>
    <source>
        <strain evidence="2">FGSC 1904</strain>
    </source>
</reference>
<protein>
    <submittedName>
        <fullName evidence="2">Uncharacterized protein</fullName>
    </submittedName>
</protein>
<sequence length="117" mass="12455">MQLSSTIPLFTLLATLSLTTAAPLTTVTTPSPISTLFPPTSSNNNITKREVACNVVPNDKMRKNEAVIANLLLATQGDDIITVPKGGVDVVTQPSGRFWVYTSGVGGSMVFKPMFNE</sequence>
<dbReference type="EMBL" id="JAUTDP010000015">
    <property type="protein sequence ID" value="KAK3388511.1"/>
    <property type="molecule type" value="Genomic_DNA"/>
</dbReference>
<evidence type="ECO:0000256" key="1">
    <source>
        <dbReference type="SAM" id="SignalP"/>
    </source>
</evidence>
<organism evidence="2 3">
    <name type="scientific">Sordaria brevicollis</name>
    <dbReference type="NCBI Taxonomy" id="83679"/>
    <lineage>
        <taxon>Eukaryota</taxon>
        <taxon>Fungi</taxon>
        <taxon>Dikarya</taxon>
        <taxon>Ascomycota</taxon>
        <taxon>Pezizomycotina</taxon>
        <taxon>Sordariomycetes</taxon>
        <taxon>Sordariomycetidae</taxon>
        <taxon>Sordariales</taxon>
        <taxon>Sordariaceae</taxon>
        <taxon>Sordaria</taxon>
    </lineage>
</organism>
<dbReference type="AlphaFoldDB" id="A0AAE0NVN1"/>
<reference evidence="2" key="1">
    <citation type="journal article" date="2023" name="Mol. Phylogenet. Evol.">
        <title>Genome-scale phylogeny and comparative genomics of the fungal order Sordariales.</title>
        <authorList>
            <person name="Hensen N."/>
            <person name="Bonometti L."/>
            <person name="Westerberg I."/>
            <person name="Brannstrom I.O."/>
            <person name="Guillou S."/>
            <person name="Cros-Aarteil S."/>
            <person name="Calhoun S."/>
            <person name="Haridas S."/>
            <person name="Kuo A."/>
            <person name="Mondo S."/>
            <person name="Pangilinan J."/>
            <person name="Riley R."/>
            <person name="LaButti K."/>
            <person name="Andreopoulos B."/>
            <person name="Lipzen A."/>
            <person name="Chen C."/>
            <person name="Yan M."/>
            <person name="Daum C."/>
            <person name="Ng V."/>
            <person name="Clum A."/>
            <person name="Steindorff A."/>
            <person name="Ohm R.A."/>
            <person name="Martin F."/>
            <person name="Silar P."/>
            <person name="Natvig D.O."/>
            <person name="Lalanne C."/>
            <person name="Gautier V."/>
            <person name="Ament-Velasquez S.L."/>
            <person name="Kruys A."/>
            <person name="Hutchinson M.I."/>
            <person name="Powell A.J."/>
            <person name="Barry K."/>
            <person name="Miller A.N."/>
            <person name="Grigoriev I.V."/>
            <person name="Debuchy R."/>
            <person name="Gladieux P."/>
            <person name="Hiltunen Thoren M."/>
            <person name="Johannesson H."/>
        </authorList>
    </citation>
    <scope>NUCLEOTIDE SEQUENCE</scope>
    <source>
        <strain evidence="2">FGSC 1904</strain>
    </source>
</reference>